<evidence type="ECO:0000313" key="3">
    <source>
        <dbReference type="Proteomes" id="UP000789595"/>
    </source>
</evidence>
<feature type="region of interest" description="Disordered" evidence="1">
    <location>
        <begin position="205"/>
        <end position="272"/>
    </location>
</feature>
<comment type="caution">
    <text evidence="2">The sequence shown here is derived from an EMBL/GenBank/DDBJ whole genome shotgun (WGS) entry which is preliminary data.</text>
</comment>
<evidence type="ECO:0000313" key="2">
    <source>
        <dbReference type="EMBL" id="CAH0365008.1"/>
    </source>
</evidence>
<dbReference type="Proteomes" id="UP000789595">
    <property type="component" value="Unassembled WGS sequence"/>
</dbReference>
<feature type="compositionally biased region" description="Basic and acidic residues" evidence="1">
    <location>
        <begin position="210"/>
        <end position="223"/>
    </location>
</feature>
<reference evidence="2" key="1">
    <citation type="submission" date="2021-11" db="EMBL/GenBank/DDBJ databases">
        <authorList>
            <consortium name="Genoscope - CEA"/>
            <person name="William W."/>
        </authorList>
    </citation>
    <scope>NUCLEOTIDE SEQUENCE</scope>
</reference>
<organism evidence="2 3">
    <name type="scientific">Pelagomonas calceolata</name>
    <dbReference type="NCBI Taxonomy" id="35677"/>
    <lineage>
        <taxon>Eukaryota</taxon>
        <taxon>Sar</taxon>
        <taxon>Stramenopiles</taxon>
        <taxon>Ochrophyta</taxon>
        <taxon>Pelagophyceae</taxon>
        <taxon>Pelagomonadales</taxon>
        <taxon>Pelagomonadaceae</taxon>
        <taxon>Pelagomonas</taxon>
    </lineage>
</organism>
<sequence length="313" mass="34474">VLLTREGNQRSVRLRQLLDLRDGDGDLARVALGRLDGLGDAQRPREVEGHAELEHEVRHRRQVLDLFHALGVDEVIVEVAALDGLLEAVVLDPPVEGLDRGLHVVRRREDPHVAQRRHLADDVVPVARRGQAALEERRLHDARLAGLGQAVPQVVDDLDAHARPLEGVDEVRALDVLLDRGHDLLLARERLRAAEGRRRAAALDNHVGSSRRDGRRLERRDGDGAAEPAFGGGVLRGRRSERGRRLSHASASRARPGVIESTGRASTLLPPGRADGVSSGCVVKLWTQQRYRNRVSAILGPGRRHCNWRNGPA</sequence>
<proteinExistence type="predicted"/>
<gene>
    <name evidence="2" type="ORF">PECAL_1P14070</name>
</gene>
<feature type="non-terminal residue" evidence="2">
    <location>
        <position position="313"/>
    </location>
</feature>
<dbReference type="EMBL" id="CAKKNE010000001">
    <property type="protein sequence ID" value="CAH0365008.1"/>
    <property type="molecule type" value="Genomic_DNA"/>
</dbReference>
<protein>
    <submittedName>
        <fullName evidence="2">Uncharacterized protein</fullName>
    </submittedName>
</protein>
<dbReference type="AlphaFoldDB" id="A0A8J2S5N2"/>
<accession>A0A8J2S5N2</accession>
<keyword evidence="3" id="KW-1185">Reference proteome</keyword>
<evidence type="ECO:0000256" key="1">
    <source>
        <dbReference type="SAM" id="MobiDB-lite"/>
    </source>
</evidence>
<name>A0A8J2S5N2_9STRA</name>
<feature type="non-terminal residue" evidence="2">
    <location>
        <position position="1"/>
    </location>
</feature>